<evidence type="ECO:0000313" key="3">
    <source>
        <dbReference type="Proteomes" id="UP001498398"/>
    </source>
</evidence>
<comment type="caution">
    <text evidence="2">The sequence shown here is derived from an EMBL/GenBank/DDBJ whole genome shotgun (WGS) entry which is preliminary data.</text>
</comment>
<evidence type="ECO:0000313" key="2">
    <source>
        <dbReference type="EMBL" id="KAK7440955.1"/>
    </source>
</evidence>
<gene>
    <name evidence="2" type="ORF">VKT23_016732</name>
</gene>
<proteinExistence type="predicted"/>
<feature type="region of interest" description="Disordered" evidence="1">
    <location>
        <begin position="161"/>
        <end position="205"/>
    </location>
</feature>
<evidence type="ECO:0000256" key="1">
    <source>
        <dbReference type="SAM" id="MobiDB-lite"/>
    </source>
</evidence>
<sequence length="205" mass="21276">MTIPSGSTPFNNGTEVRQILDQSSLSSLVNFQLTYPANSTFVAVVSDSLGFGTGGASGSISVAESDDSSCFDASKSVSPEWFFNIDPPQQIVQCQSTRLWWNPSDVAGDPTFFGVIPGGDAFVVPKSSETQEQGKGTGFNWTPNIHAGTILHIIANDNHGNGTGGSSRSTVLDNLQNDSSCLNSDSPSTTGSPVAGGPVPSSKVN</sequence>
<organism evidence="2 3">
    <name type="scientific">Marasmiellus scandens</name>
    <dbReference type="NCBI Taxonomy" id="2682957"/>
    <lineage>
        <taxon>Eukaryota</taxon>
        <taxon>Fungi</taxon>
        <taxon>Dikarya</taxon>
        <taxon>Basidiomycota</taxon>
        <taxon>Agaricomycotina</taxon>
        <taxon>Agaricomycetes</taxon>
        <taxon>Agaricomycetidae</taxon>
        <taxon>Agaricales</taxon>
        <taxon>Marasmiineae</taxon>
        <taxon>Omphalotaceae</taxon>
        <taxon>Marasmiellus</taxon>
    </lineage>
</organism>
<accession>A0ABR1IY69</accession>
<keyword evidence="3" id="KW-1185">Reference proteome</keyword>
<name>A0ABR1IY69_9AGAR</name>
<protein>
    <submittedName>
        <fullName evidence="2">Uncharacterized protein</fullName>
    </submittedName>
</protein>
<dbReference type="Proteomes" id="UP001498398">
    <property type="component" value="Unassembled WGS sequence"/>
</dbReference>
<dbReference type="EMBL" id="JBANRG010000065">
    <property type="protein sequence ID" value="KAK7440955.1"/>
    <property type="molecule type" value="Genomic_DNA"/>
</dbReference>
<reference evidence="2 3" key="1">
    <citation type="submission" date="2024-01" db="EMBL/GenBank/DDBJ databases">
        <title>A draft genome for the cacao thread blight pathogen Marasmiellus scandens.</title>
        <authorList>
            <person name="Baruah I.K."/>
            <person name="Leung J."/>
            <person name="Bukari Y."/>
            <person name="Amoako-Attah I."/>
            <person name="Meinhardt L.W."/>
            <person name="Bailey B.A."/>
            <person name="Cohen S.P."/>
        </authorList>
    </citation>
    <scope>NUCLEOTIDE SEQUENCE [LARGE SCALE GENOMIC DNA]</scope>
    <source>
        <strain evidence="2 3">GH-19</strain>
    </source>
</reference>
<feature type="compositionally biased region" description="Polar residues" evidence="1">
    <location>
        <begin position="166"/>
        <end position="192"/>
    </location>
</feature>